<evidence type="ECO:0000313" key="3">
    <source>
        <dbReference type="Proteomes" id="UP000321491"/>
    </source>
</evidence>
<reference evidence="2 3" key="1">
    <citation type="submission" date="2019-07" db="EMBL/GenBank/DDBJ databases">
        <title>Whole genome shotgun sequence of Cerasibacillus quisquiliarum NBRC 102429.</title>
        <authorList>
            <person name="Hosoyama A."/>
            <person name="Uohara A."/>
            <person name="Ohji S."/>
            <person name="Ichikawa N."/>
        </authorList>
    </citation>
    <scope>NUCLEOTIDE SEQUENCE [LARGE SCALE GENOMIC DNA]</scope>
    <source>
        <strain evidence="2 3">NBRC 102429</strain>
    </source>
</reference>
<comment type="caution">
    <text evidence="2">The sequence shown here is derived from an EMBL/GenBank/DDBJ whole genome shotgun (WGS) entry which is preliminary data.</text>
</comment>
<dbReference type="PANTHER" id="PTHR38448">
    <property type="entry name" value="REGULATORY PROTEIN YLBF-RELATED"/>
    <property type="match status" value="1"/>
</dbReference>
<name>A0A511UY09_9BACI</name>
<evidence type="ECO:0000313" key="2">
    <source>
        <dbReference type="EMBL" id="GEN30323.1"/>
    </source>
</evidence>
<dbReference type="Proteomes" id="UP000321491">
    <property type="component" value="Unassembled WGS sequence"/>
</dbReference>
<dbReference type="PANTHER" id="PTHR38448:SF2">
    <property type="entry name" value="REGULATORY PROTEIN YLBF"/>
    <property type="match status" value="1"/>
</dbReference>
<protein>
    <submittedName>
        <fullName evidence="2">Regulatory protein YlbF</fullName>
    </submittedName>
</protein>
<feature type="coiled-coil region" evidence="1">
    <location>
        <begin position="86"/>
        <end position="113"/>
    </location>
</feature>
<dbReference type="RefSeq" id="WP_146935483.1">
    <property type="nucleotide sequence ID" value="NZ_BJXW01000008.1"/>
</dbReference>
<keyword evidence="3" id="KW-1185">Reference proteome</keyword>
<dbReference type="InterPro" id="IPR052767">
    <property type="entry name" value="Bact_com_dev_regulator"/>
</dbReference>
<keyword evidence="1" id="KW-0175">Coiled coil</keyword>
<proteinExistence type="predicted"/>
<dbReference type="InterPro" id="IPR023378">
    <property type="entry name" value="YheA/YmcA-like_dom_sf"/>
</dbReference>
<gene>
    <name evidence="2" type="primary">ylbF</name>
    <name evidence="2" type="ORF">CQU01_05610</name>
</gene>
<dbReference type="Pfam" id="PF06133">
    <property type="entry name" value="Com_YlbF"/>
    <property type="match status" value="1"/>
</dbReference>
<dbReference type="EMBL" id="BJXW01000008">
    <property type="protein sequence ID" value="GEN30323.1"/>
    <property type="molecule type" value="Genomic_DNA"/>
</dbReference>
<dbReference type="AlphaFoldDB" id="A0A511UY09"/>
<dbReference type="InterPro" id="IPR010368">
    <property type="entry name" value="Com_YlbF"/>
</dbReference>
<evidence type="ECO:0000256" key="1">
    <source>
        <dbReference type="SAM" id="Coils"/>
    </source>
</evidence>
<dbReference type="SUPFAM" id="SSF158622">
    <property type="entry name" value="YheA/YmcA-like"/>
    <property type="match status" value="1"/>
</dbReference>
<accession>A0A511UY09</accession>
<dbReference type="OrthoDB" id="2157513at2"/>
<dbReference type="Gene3D" id="1.20.1500.10">
    <property type="entry name" value="YheA/YmcA-like"/>
    <property type="match status" value="1"/>
</dbReference>
<organism evidence="2 3">
    <name type="scientific">Cerasibacillus quisquiliarum</name>
    <dbReference type="NCBI Taxonomy" id="227865"/>
    <lineage>
        <taxon>Bacteria</taxon>
        <taxon>Bacillati</taxon>
        <taxon>Bacillota</taxon>
        <taxon>Bacilli</taxon>
        <taxon>Bacillales</taxon>
        <taxon>Bacillaceae</taxon>
        <taxon>Cerasibacillus</taxon>
    </lineage>
</organism>
<sequence length="144" mass="16408">MIVNQEMIELLDEAEQLTDMILQSEAYNAYKEAHYHLIHDQEAQELIQAFVHIKATYEEVQRFGRYHPDYNQIMREVRAKKRQMDLNEKVASFKVAERELQRLLDDISELIAHSVSEHILVPKDGIIDGACGCGSGGSCGCQAS</sequence>